<protein>
    <submittedName>
        <fullName evidence="2">Uncharacterized protein</fullName>
    </submittedName>
</protein>
<feature type="region of interest" description="Disordered" evidence="1">
    <location>
        <begin position="124"/>
        <end position="143"/>
    </location>
</feature>
<sequence>MGVIRARQAAFVFRYFTERSFGQDTGTSEYMSALIETTTTYDDGLEFVVAFQEAFPGRVLDGDHYRASARLSRLLKLLHDDGWMERINVSNYEQYHPRDEPNWQYAYRIPGDLLARLKTGKETPETLAERWSGQSLSSPTPSN</sequence>
<gene>
    <name evidence="2" type="ORF">LCGC14_3073320</name>
</gene>
<proteinExistence type="predicted"/>
<evidence type="ECO:0000313" key="2">
    <source>
        <dbReference type="EMBL" id="KKK55560.1"/>
    </source>
</evidence>
<comment type="caution">
    <text evidence="2">The sequence shown here is derived from an EMBL/GenBank/DDBJ whole genome shotgun (WGS) entry which is preliminary data.</text>
</comment>
<reference evidence="2" key="1">
    <citation type="journal article" date="2015" name="Nature">
        <title>Complex archaea that bridge the gap between prokaryotes and eukaryotes.</title>
        <authorList>
            <person name="Spang A."/>
            <person name="Saw J.H."/>
            <person name="Jorgensen S.L."/>
            <person name="Zaremba-Niedzwiedzka K."/>
            <person name="Martijn J."/>
            <person name="Lind A.E."/>
            <person name="van Eijk R."/>
            <person name="Schleper C."/>
            <person name="Guy L."/>
            <person name="Ettema T.J."/>
        </authorList>
    </citation>
    <scope>NUCLEOTIDE SEQUENCE</scope>
</reference>
<feature type="compositionally biased region" description="Polar residues" evidence="1">
    <location>
        <begin position="132"/>
        <end position="143"/>
    </location>
</feature>
<name>A0A0F8X3V9_9ZZZZ</name>
<organism evidence="2">
    <name type="scientific">marine sediment metagenome</name>
    <dbReference type="NCBI Taxonomy" id="412755"/>
    <lineage>
        <taxon>unclassified sequences</taxon>
        <taxon>metagenomes</taxon>
        <taxon>ecological metagenomes</taxon>
    </lineage>
</organism>
<dbReference type="AlphaFoldDB" id="A0A0F8X3V9"/>
<evidence type="ECO:0000256" key="1">
    <source>
        <dbReference type="SAM" id="MobiDB-lite"/>
    </source>
</evidence>
<accession>A0A0F8X3V9</accession>
<dbReference type="EMBL" id="LAZR01065431">
    <property type="protein sequence ID" value="KKK55560.1"/>
    <property type="molecule type" value="Genomic_DNA"/>
</dbReference>